<proteinExistence type="predicted"/>
<name>A0ABT7HPD2_9BACT</name>
<protein>
    <submittedName>
        <fullName evidence="2">Uncharacterized protein</fullName>
    </submittedName>
</protein>
<comment type="caution">
    <text evidence="2">The sequence shown here is derived from an EMBL/GenBank/DDBJ whole genome shotgun (WGS) entry which is preliminary data.</text>
</comment>
<gene>
    <name evidence="2" type="ORF">NYG85_04785</name>
</gene>
<reference evidence="2" key="1">
    <citation type="submission" date="2022-08" db="EMBL/GenBank/DDBJ databases">
        <authorList>
            <person name="Wang H."/>
        </authorList>
    </citation>
    <scope>NUCLEOTIDE SEQUENCE</scope>
    <source>
        <strain evidence="2">PS10</strain>
    </source>
</reference>
<evidence type="ECO:0000313" key="3">
    <source>
        <dbReference type="Proteomes" id="UP001173801"/>
    </source>
</evidence>
<evidence type="ECO:0000256" key="1">
    <source>
        <dbReference type="SAM" id="MobiDB-lite"/>
    </source>
</evidence>
<dbReference type="Proteomes" id="UP001173801">
    <property type="component" value="Unassembled WGS sequence"/>
</dbReference>
<accession>A0ABT7HPD2</accession>
<feature type="region of interest" description="Disordered" evidence="1">
    <location>
        <begin position="351"/>
        <end position="411"/>
    </location>
</feature>
<reference evidence="2" key="2">
    <citation type="journal article" date="2023" name="Microorganisms">
        <title>Isolation and Genomic Characteristics of Cat-Borne Campylobacter felis sp. nov. and Sheep-Borne Campylobacter ovis sp. nov.</title>
        <authorList>
            <person name="Wang H."/>
            <person name="Li Y."/>
            <person name="Gu Y."/>
            <person name="Zhou G."/>
            <person name="Chen X."/>
            <person name="Zhang X."/>
            <person name="Shao Z."/>
            <person name="Zhang J."/>
            <person name="Zhang M."/>
        </authorList>
    </citation>
    <scope>NUCLEOTIDE SEQUENCE</scope>
    <source>
        <strain evidence="2">PS10</strain>
    </source>
</reference>
<evidence type="ECO:0000313" key="2">
    <source>
        <dbReference type="EMBL" id="MDL0088689.1"/>
    </source>
</evidence>
<dbReference type="EMBL" id="JANURM010000003">
    <property type="protein sequence ID" value="MDL0088689.1"/>
    <property type="molecule type" value="Genomic_DNA"/>
</dbReference>
<sequence length="411" mass="44370">MFGYIAFIDTINITARSNDDTFAFMAGGLLDSTLAGGDRFSAFSAPSADFRAIGLNAPLSLSEVIAEYGEDFAEFALMPMQILTNQENVFDIVGMVKAMDKINEKKQEATDIILQAQNKERLKDGGVGVDNYGNYKQDRDINKSLQRGFERFAAEVRADSAYENALERVANSYMGPIGSALAGLAYDALTKEQINIGNVPESIYSELKSAVVNTTAKLAVTAFGVTSVVGMFGIGLAVSAAIDEVFEMVTGLDNHFGFGGSYAGTTETGTRLYERPQSFFEGIKGMFGFTDGVGLISDIEGYKKTGQIEGFKNAAGTYVGQISDHLVEMSDRMRERMGRISERAKADADYMGRELDKNNKDKRSLGDALREWDKNKDRNGREGGGFGSADAKGETERGTRAGLGASGGSWA</sequence>
<keyword evidence="3" id="KW-1185">Reference proteome</keyword>
<dbReference type="RefSeq" id="WP_284937344.1">
    <property type="nucleotide sequence ID" value="NZ_JANURM010000003.1"/>
</dbReference>
<feature type="compositionally biased region" description="Basic and acidic residues" evidence="1">
    <location>
        <begin position="351"/>
        <end position="381"/>
    </location>
</feature>
<organism evidence="2 3">
    <name type="scientific">Campylobacter gastrosuis</name>
    <dbReference type="NCBI Taxonomy" id="2974576"/>
    <lineage>
        <taxon>Bacteria</taxon>
        <taxon>Pseudomonadati</taxon>
        <taxon>Campylobacterota</taxon>
        <taxon>Epsilonproteobacteria</taxon>
        <taxon>Campylobacterales</taxon>
        <taxon>Campylobacteraceae</taxon>
        <taxon>Campylobacter</taxon>
    </lineage>
</organism>